<evidence type="ECO:0000313" key="2">
    <source>
        <dbReference type="EMBL" id="RWZ64739.1"/>
    </source>
</evidence>
<protein>
    <submittedName>
        <fullName evidence="2">Uncharacterized protein</fullName>
    </submittedName>
</protein>
<dbReference type="Proteomes" id="UP000288603">
    <property type="component" value="Unassembled WGS sequence"/>
</dbReference>
<gene>
    <name evidence="2" type="ORF">ELQ92_08415</name>
</gene>
<keyword evidence="3" id="KW-1185">Reference proteome</keyword>
<comment type="caution">
    <text evidence="2">The sequence shown here is derived from an EMBL/GenBank/DDBJ whole genome shotgun (WGS) entry which is preliminary data.</text>
</comment>
<name>A0A3S4E6Y4_9MICO</name>
<feature type="region of interest" description="Disordered" evidence="1">
    <location>
        <begin position="1"/>
        <end position="23"/>
    </location>
</feature>
<dbReference type="RefSeq" id="WP_128498515.1">
    <property type="nucleotide sequence ID" value="NZ_RZNC01000002.1"/>
</dbReference>
<accession>A0A3S4E6Y4</accession>
<proteinExistence type="predicted"/>
<reference evidence="2 3" key="1">
    <citation type="submission" date="2018-12" db="EMBL/GenBank/DDBJ databases">
        <authorList>
            <person name="Li F."/>
        </authorList>
    </citation>
    <scope>NUCLEOTIDE SEQUENCE [LARGE SCALE GENOMIC DNA]</scope>
    <source>
        <strain evidence="2 3">8H24J-4-2</strain>
    </source>
</reference>
<dbReference type="AlphaFoldDB" id="A0A3S4E6Y4"/>
<evidence type="ECO:0000313" key="3">
    <source>
        <dbReference type="Proteomes" id="UP000288603"/>
    </source>
</evidence>
<organism evidence="2 3">
    <name type="scientific">Labedella populi</name>
    <dbReference type="NCBI Taxonomy" id="2498850"/>
    <lineage>
        <taxon>Bacteria</taxon>
        <taxon>Bacillati</taxon>
        <taxon>Actinomycetota</taxon>
        <taxon>Actinomycetes</taxon>
        <taxon>Micrococcales</taxon>
        <taxon>Microbacteriaceae</taxon>
        <taxon>Labedella</taxon>
    </lineage>
</organism>
<dbReference type="EMBL" id="RZNC01000002">
    <property type="protein sequence ID" value="RWZ64739.1"/>
    <property type="molecule type" value="Genomic_DNA"/>
</dbReference>
<sequence>MSVALSTEAVVRGSGASGAGPDASGVVSVPLSAAAAAAAASFAALRRAAAAFAAADRTGSGVRFGPPEAGLRVDPLERGDAEVVAGSTTASRASEDAAAEERRLVEGVDADFVEEDDVLREDFEVRAVDDVDRAGDFFFGAPVLPVGAAAGVCSEWVDGVWSSSF</sequence>
<evidence type="ECO:0000256" key="1">
    <source>
        <dbReference type="SAM" id="MobiDB-lite"/>
    </source>
</evidence>